<keyword evidence="2" id="KW-1185">Reference proteome</keyword>
<evidence type="ECO:0000313" key="1">
    <source>
        <dbReference type="EMBL" id="PKY10159.1"/>
    </source>
</evidence>
<dbReference type="EMBL" id="MXAV01000041">
    <property type="protein sequence ID" value="PKY10159.1"/>
    <property type="molecule type" value="Genomic_DNA"/>
</dbReference>
<dbReference type="InParanoid" id="A0A2I1DJV3"/>
<comment type="caution">
    <text evidence="1">The sequence shown here is derived from an EMBL/GenBank/DDBJ whole genome shotgun (WGS) entry which is preliminary data.</text>
</comment>
<reference evidence="1 2" key="1">
    <citation type="submission" date="2017-03" db="EMBL/GenBank/DDBJ databases">
        <title>Draft genime sequence of the acidophilic sulfur-oxidizing bacterium Acidithiobacillus sp. SH, isolated from seawater.</title>
        <authorList>
            <person name="Sharmin S."/>
            <person name="Tokuhisa M."/>
            <person name="Kanao T."/>
            <person name="Kamimura K."/>
        </authorList>
    </citation>
    <scope>NUCLEOTIDE SEQUENCE [LARGE SCALE GENOMIC DNA]</scope>
    <source>
        <strain evidence="1 2">SH</strain>
    </source>
</reference>
<protein>
    <submittedName>
        <fullName evidence="1">Uncharacterized protein</fullName>
    </submittedName>
</protein>
<dbReference type="Proteomes" id="UP000234329">
    <property type="component" value="Unassembled WGS sequence"/>
</dbReference>
<evidence type="ECO:0000313" key="2">
    <source>
        <dbReference type="Proteomes" id="UP000234329"/>
    </source>
</evidence>
<organism evidence="1 2">
    <name type="scientific">Acidithiobacillus marinus</name>
    <dbReference type="NCBI Taxonomy" id="187490"/>
    <lineage>
        <taxon>Bacteria</taxon>
        <taxon>Pseudomonadati</taxon>
        <taxon>Pseudomonadota</taxon>
        <taxon>Acidithiobacillia</taxon>
        <taxon>Acidithiobacillales</taxon>
        <taxon>Acidithiobacillaceae</taxon>
        <taxon>Acidithiobacillus</taxon>
    </lineage>
</organism>
<sequence>MGVGILIFFLAFCRCCLRGDQGHDLIAGRWLQMLISTVKNDKFFIFGQHKQCNIALVKVLLILYPVKLFGEAGYLYAPPFCYFIQQCVGRCSFIK</sequence>
<accession>A0A2I1DJV3</accession>
<proteinExistence type="predicted"/>
<name>A0A2I1DJV3_9PROT</name>
<gene>
    <name evidence="1" type="ORF">B1757_11160</name>
</gene>
<dbReference type="AlphaFoldDB" id="A0A2I1DJV3"/>